<evidence type="ECO:0000313" key="5">
    <source>
        <dbReference type="Proteomes" id="UP000076858"/>
    </source>
</evidence>
<dbReference type="AlphaFoldDB" id="A0A0P6AUV0"/>
<sequence>MVYQTTDGGRRYGVIICYTFEEVGAFNFFVMYPSSFIPEEELPAWSIKRIYKTNRFIYYACFIIFGLATVYYVGKFFKVTDIKDRLPASSSHKYLVPQCVPINVTFCSNYTHTFYPNGVGDKSEDDFIRSSEYLRIIIDSNCHPEIGKFICLVTQPECRPEDKTTGPSRKLCQEIVDKCEIHFWDILKKERTMLKCEQYIDS</sequence>
<dbReference type="EMBL" id="LRGB01002289">
    <property type="protein sequence ID" value="KZS08198.1"/>
    <property type="molecule type" value="Genomic_DNA"/>
</dbReference>
<evidence type="ECO:0000256" key="2">
    <source>
        <dbReference type="ARBA" id="ARBA00023157"/>
    </source>
</evidence>
<proteinExistence type="predicted"/>
<gene>
    <name evidence="4" type="ORF">APZ42_027897</name>
</gene>
<evidence type="ECO:0000256" key="1">
    <source>
        <dbReference type="ARBA" id="ARBA00022473"/>
    </source>
</evidence>
<dbReference type="Proteomes" id="UP000076858">
    <property type="component" value="Unassembled WGS sequence"/>
</dbReference>
<dbReference type="PROSITE" id="PS50038">
    <property type="entry name" value="FZ"/>
    <property type="match status" value="1"/>
</dbReference>
<dbReference type="PANTHER" id="PTHR11309">
    <property type="entry name" value="FRIZZLED"/>
    <property type="match status" value="1"/>
</dbReference>
<dbReference type="InterPro" id="IPR015526">
    <property type="entry name" value="Frizzled/SFRP"/>
</dbReference>
<dbReference type="STRING" id="35525.A0A0P6AUV0"/>
<dbReference type="GO" id="GO:0017147">
    <property type="term" value="F:Wnt-protein binding"/>
    <property type="evidence" value="ECO:0007669"/>
    <property type="project" value="TreeGrafter"/>
</dbReference>
<keyword evidence="1" id="KW-0217">Developmental protein</keyword>
<dbReference type="GO" id="GO:0035567">
    <property type="term" value="P:non-canonical Wnt signaling pathway"/>
    <property type="evidence" value="ECO:0007669"/>
    <property type="project" value="TreeGrafter"/>
</dbReference>
<feature type="disulfide bond" evidence="3">
    <location>
        <begin position="172"/>
        <end position="196"/>
    </location>
</feature>
<keyword evidence="5" id="KW-1185">Reference proteome</keyword>
<name>A0A0P6AUV0_9CRUS</name>
<reference evidence="4 5" key="1">
    <citation type="submission" date="2016-03" db="EMBL/GenBank/DDBJ databases">
        <title>EvidentialGene: Evidence-directed Construction of Genes on Genomes.</title>
        <authorList>
            <person name="Gilbert D.G."/>
            <person name="Choi J.-H."/>
            <person name="Mockaitis K."/>
            <person name="Colbourne J."/>
            <person name="Pfrender M."/>
        </authorList>
    </citation>
    <scope>NUCLEOTIDE SEQUENCE [LARGE SCALE GENOMIC DNA]</scope>
    <source>
        <strain evidence="4 5">Xinb3</strain>
        <tissue evidence="4">Complete organism</tissue>
    </source>
</reference>
<dbReference type="GO" id="GO:0005886">
    <property type="term" value="C:plasma membrane"/>
    <property type="evidence" value="ECO:0007669"/>
    <property type="project" value="TreeGrafter"/>
</dbReference>
<keyword evidence="2 3" id="KW-1015">Disulfide bond</keyword>
<evidence type="ECO:0000256" key="3">
    <source>
        <dbReference type="PROSITE-ProRule" id="PRU00090"/>
    </source>
</evidence>
<dbReference type="GO" id="GO:0042813">
    <property type="term" value="F:Wnt receptor activity"/>
    <property type="evidence" value="ECO:0007669"/>
    <property type="project" value="TreeGrafter"/>
</dbReference>
<dbReference type="GO" id="GO:0060070">
    <property type="term" value="P:canonical Wnt signaling pathway"/>
    <property type="evidence" value="ECO:0007669"/>
    <property type="project" value="TreeGrafter"/>
</dbReference>
<accession>A0A0P6AUV0</accession>
<dbReference type="SUPFAM" id="SSF63501">
    <property type="entry name" value="Frizzled cysteine-rich domain"/>
    <property type="match status" value="1"/>
</dbReference>
<comment type="caution">
    <text evidence="4">The sequence shown here is derived from an EMBL/GenBank/DDBJ whole genome shotgun (WGS) entry which is preliminary data.</text>
</comment>
<dbReference type="CDD" id="cd07066">
    <property type="entry name" value="CRD_FZ"/>
    <property type="match status" value="1"/>
</dbReference>
<dbReference type="InterPro" id="IPR020067">
    <property type="entry name" value="Frizzled_dom"/>
</dbReference>
<dbReference type="SMART" id="SM00063">
    <property type="entry name" value="FRI"/>
    <property type="match status" value="1"/>
</dbReference>
<dbReference type="Pfam" id="PF01392">
    <property type="entry name" value="Fz"/>
    <property type="match status" value="1"/>
</dbReference>
<comment type="caution">
    <text evidence="3">Lacks conserved residue(s) required for the propagation of feature annotation.</text>
</comment>
<organism evidence="4 5">
    <name type="scientific">Daphnia magna</name>
    <dbReference type="NCBI Taxonomy" id="35525"/>
    <lineage>
        <taxon>Eukaryota</taxon>
        <taxon>Metazoa</taxon>
        <taxon>Ecdysozoa</taxon>
        <taxon>Arthropoda</taxon>
        <taxon>Crustacea</taxon>
        <taxon>Branchiopoda</taxon>
        <taxon>Diplostraca</taxon>
        <taxon>Cladocera</taxon>
        <taxon>Anomopoda</taxon>
        <taxon>Daphniidae</taxon>
        <taxon>Daphnia</taxon>
    </lineage>
</organism>
<dbReference type="Gene3D" id="1.10.2000.10">
    <property type="entry name" value="Frizzled cysteine-rich domain"/>
    <property type="match status" value="1"/>
</dbReference>
<dbReference type="InterPro" id="IPR036790">
    <property type="entry name" value="Frizzled_dom_sf"/>
</dbReference>
<evidence type="ECO:0000313" key="4">
    <source>
        <dbReference type="EMBL" id="KZS08198.1"/>
    </source>
</evidence>
<dbReference type="OrthoDB" id="6344610at2759"/>
<protein>
    <submittedName>
        <fullName evidence="4">Uncharacterized protein</fullName>
    </submittedName>
</protein>